<gene>
    <name evidence="2" type="ORF">DBRI1063_LOCUS5518</name>
</gene>
<evidence type="ECO:0000259" key="1">
    <source>
        <dbReference type="PROSITE" id="PS50191"/>
    </source>
</evidence>
<proteinExistence type="predicted"/>
<dbReference type="Pfam" id="PF00650">
    <property type="entry name" value="CRAL_TRIO"/>
    <property type="match status" value="1"/>
</dbReference>
<dbReference type="InterPro" id="IPR001251">
    <property type="entry name" value="CRAL-TRIO_dom"/>
</dbReference>
<sequence length="297" mass="34069">MAIFSVDKKHVEPSSLKRAKPDVYGHKYPIESNEIITEALSLFNEEIDKLADKDREGIAKAEKRCPEIINTKEHKLMFLRSDNFMVDLAAKRFANYWNKRIELFGEKAFSPLTISDSLNNDKEALNTAFCKLLKAKDDVGRSIIYMDPALLDDSKYTRDSMLRVIWYVVHVALEEKETQQRGIIFVNNNGNNPEIRQFDRVLVGKIAHSLQHEIPIIIGALYILHIPRLLVVFMNVIKHVLGSGISKQMKVVGGSNQMILQKLDKHGMYKEDMPVDIGGDLKYDNESWVRQRVEAEL</sequence>
<dbReference type="AlphaFoldDB" id="A0A7S2E7L7"/>
<protein>
    <recommendedName>
        <fullName evidence="1">CRAL-TRIO domain-containing protein</fullName>
    </recommendedName>
</protein>
<reference evidence="2" key="1">
    <citation type="submission" date="2021-01" db="EMBL/GenBank/DDBJ databases">
        <authorList>
            <person name="Corre E."/>
            <person name="Pelletier E."/>
            <person name="Niang G."/>
            <person name="Scheremetjew M."/>
            <person name="Finn R."/>
            <person name="Kale V."/>
            <person name="Holt S."/>
            <person name="Cochrane G."/>
            <person name="Meng A."/>
            <person name="Brown T."/>
            <person name="Cohen L."/>
        </authorList>
    </citation>
    <scope>NUCLEOTIDE SEQUENCE</scope>
    <source>
        <strain evidence="2">Pop2</strain>
    </source>
</reference>
<dbReference type="PANTHER" id="PTHR10174">
    <property type="entry name" value="ALPHA-TOCOPHEROL TRANSFER PROTEIN-RELATED"/>
    <property type="match status" value="1"/>
</dbReference>
<accession>A0A7S2E7L7</accession>
<dbReference type="GO" id="GO:0016020">
    <property type="term" value="C:membrane"/>
    <property type="evidence" value="ECO:0007669"/>
    <property type="project" value="TreeGrafter"/>
</dbReference>
<evidence type="ECO:0000313" key="2">
    <source>
        <dbReference type="EMBL" id="CAD9319622.1"/>
    </source>
</evidence>
<dbReference type="PANTHER" id="PTHR10174:SF208">
    <property type="entry name" value="CRAL-TRIO DOMAIN-CONTAINING PROTEIN DDB_G0278031"/>
    <property type="match status" value="1"/>
</dbReference>
<organism evidence="2">
    <name type="scientific">Ditylum brightwellii</name>
    <dbReference type="NCBI Taxonomy" id="49249"/>
    <lineage>
        <taxon>Eukaryota</taxon>
        <taxon>Sar</taxon>
        <taxon>Stramenopiles</taxon>
        <taxon>Ochrophyta</taxon>
        <taxon>Bacillariophyta</taxon>
        <taxon>Mediophyceae</taxon>
        <taxon>Lithodesmiophycidae</taxon>
        <taxon>Lithodesmiales</taxon>
        <taxon>Lithodesmiaceae</taxon>
        <taxon>Ditylum</taxon>
    </lineage>
</organism>
<dbReference type="Gene3D" id="3.40.525.10">
    <property type="entry name" value="CRAL-TRIO lipid binding domain"/>
    <property type="match status" value="1"/>
</dbReference>
<name>A0A7S2E7L7_9STRA</name>
<dbReference type="InterPro" id="IPR036865">
    <property type="entry name" value="CRAL-TRIO_dom_sf"/>
</dbReference>
<dbReference type="EMBL" id="HBGN01008593">
    <property type="protein sequence ID" value="CAD9319622.1"/>
    <property type="molecule type" value="Transcribed_RNA"/>
</dbReference>
<dbReference type="PROSITE" id="PS50191">
    <property type="entry name" value="CRAL_TRIO"/>
    <property type="match status" value="1"/>
</dbReference>
<dbReference type="GO" id="GO:1902936">
    <property type="term" value="F:phosphatidylinositol bisphosphate binding"/>
    <property type="evidence" value="ECO:0007669"/>
    <property type="project" value="TreeGrafter"/>
</dbReference>
<dbReference type="CDD" id="cd00170">
    <property type="entry name" value="SEC14"/>
    <property type="match status" value="1"/>
</dbReference>
<dbReference type="SUPFAM" id="SSF52087">
    <property type="entry name" value="CRAL/TRIO domain"/>
    <property type="match status" value="1"/>
</dbReference>
<feature type="domain" description="CRAL-TRIO" evidence="1">
    <location>
        <begin position="121"/>
        <end position="285"/>
    </location>
</feature>